<comment type="caution">
    <text evidence="3">The sequence shown here is derived from an EMBL/GenBank/DDBJ whole genome shotgun (WGS) entry which is preliminary data.</text>
</comment>
<dbReference type="PANTHER" id="PTHR37302">
    <property type="entry name" value="SLR1116 PROTEIN"/>
    <property type="match status" value="1"/>
</dbReference>
<proteinExistence type="inferred from homology"/>
<dbReference type="InterPro" id="IPR007837">
    <property type="entry name" value="DinB"/>
</dbReference>
<keyword evidence="2" id="KW-0479">Metal-binding</keyword>
<protein>
    <submittedName>
        <fullName evidence="3">DinB family protein</fullName>
    </submittedName>
</protein>
<dbReference type="RefSeq" id="WP_209142085.1">
    <property type="nucleotide sequence ID" value="NZ_JAGHKP010000001.1"/>
</dbReference>
<reference evidence="4" key="1">
    <citation type="submission" date="2021-03" db="EMBL/GenBank/DDBJ databases">
        <title>Assistant Professor.</title>
        <authorList>
            <person name="Huq M.A."/>
        </authorList>
    </citation>
    <scope>NUCLEOTIDE SEQUENCE [LARGE SCALE GENOMIC DNA]</scope>
    <source>
        <strain evidence="4">MAH-28</strain>
    </source>
</reference>
<name>A0ABS3Y938_9BACT</name>
<accession>A0ABS3Y938</accession>
<dbReference type="PANTHER" id="PTHR37302:SF1">
    <property type="entry name" value="PROTEIN DINB"/>
    <property type="match status" value="1"/>
</dbReference>
<evidence type="ECO:0000256" key="2">
    <source>
        <dbReference type="ARBA" id="ARBA00022723"/>
    </source>
</evidence>
<gene>
    <name evidence="3" type="ORF">J7I43_00350</name>
</gene>
<comment type="similarity">
    <text evidence="1">Belongs to the DinB family.</text>
</comment>
<dbReference type="Proteomes" id="UP000679126">
    <property type="component" value="Unassembled WGS sequence"/>
</dbReference>
<dbReference type="Pfam" id="PF05163">
    <property type="entry name" value="DinB"/>
    <property type="match status" value="1"/>
</dbReference>
<keyword evidence="4" id="KW-1185">Reference proteome</keyword>
<evidence type="ECO:0000256" key="1">
    <source>
        <dbReference type="ARBA" id="ARBA00008635"/>
    </source>
</evidence>
<sequence>MKELLLRFAMYNMWANQRLLAVLNGLTEEQLDRDLGSSFPSLRATAYHMWNSEGIWLQRLQLLSPVLPPARDFSGSWQEFAQRYSRQNEQVKDLIATASDAKLAHTIEYIHPVKGVCKSSVVDTLLMIFNHTTYHRGQLVTMLRRLGVSKIPSTDFIEYTLIKK</sequence>
<dbReference type="Gene3D" id="1.20.120.450">
    <property type="entry name" value="dinb family like domain"/>
    <property type="match status" value="1"/>
</dbReference>
<organism evidence="3 4">
    <name type="scientific">Chitinophaga chungangae</name>
    <dbReference type="NCBI Taxonomy" id="2821488"/>
    <lineage>
        <taxon>Bacteria</taxon>
        <taxon>Pseudomonadati</taxon>
        <taxon>Bacteroidota</taxon>
        <taxon>Chitinophagia</taxon>
        <taxon>Chitinophagales</taxon>
        <taxon>Chitinophagaceae</taxon>
        <taxon>Chitinophaga</taxon>
    </lineage>
</organism>
<dbReference type="EMBL" id="JAGHKP010000001">
    <property type="protein sequence ID" value="MBO9150639.1"/>
    <property type="molecule type" value="Genomic_DNA"/>
</dbReference>
<evidence type="ECO:0000313" key="3">
    <source>
        <dbReference type="EMBL" id="MBO9150639.1"/>
    </source>
</evidence>
<dbReference type="SUPFAM" id="SSF109854">
    <property type="entry name" value="DinB/YfiT-like putative metalloenzymes"/>
    <property type="match status" value="1"/>
</dbReference>
<dbReference type="InterPro" id="IPR034660">
    <property type="entry name" value="DinB/YfiT-like"/>
</dbReference>
<evidence type="ECO:0000313" key="4">
    <source>
        <dbReference type="Proteomes" id="UP000679126"/>
    </source>
</evidence>